<reference evidence="1 2" key="1">
    <citation type="journal article" date="2015" name="Parasitol. Res.">
        <title>Viruses in close associations with free-living amoebae.</title>
        <authorList>
            <person name="Scheid P."/>
        </authorList>
    </citation>
    <scope>NUCLEOTIDE SEQUENCE [LARGE SCALE GENOMIC DNA]</scope>
    <source>
        <strain evidence="1">KlaHel</strain>
    </source>
</reference>
<accession>A0A0B5JEN9</accession>
<dbReference type="GeneID" id="23463159"/>
<dbReference type="KEGG" id="vg:23463159"/>
<name>A0A0B5JEN9_9VIRU</name>
<dbReference type="Proteomes" id="UP000202511">
    <property type="component" value="Segment"/>
</dbReference>
<evidence type="ECO:0000313" key="1">
    <source>
        <dbReference type="EMBL" id="AJF98242.1"/>
    </source>
</evidence>
<protein>
    <submittedName>
        <fullName evidence="1">Uncharacterized protein</fullName>
    </submittedName>
</protein>
<organism evidence="1 2">
    <name type="scientific">Pandoravirus inopinatum</name>
    <dbReference type="NCBI Taxonomy" id="1605721"/>
    <lineage>
        <taxon>Viruses</taxon>
        <taxon>Pandoravirus</taxon>
    </lineage>
</organism>
<evidence type="ECO:0000313" key="2">
    <source>
        <dbReference type="Proteomes" id="UP000202511"/>
    </source>
</evidence>
<dbReference type="EMBL" id="KP136319">
    <property type="protein sequence ID" value="AJF98242.1"/>
    <property type="molecule type" value="Genomic_DNA"/>
</dbReference>
<dbReference type="RefSeq" id="YP_009120477.1">
    <property type="nucleotide sequence ID" value="NC_026440.1"/>
</dbReference>
<sequence>MADAILKADPSLWQPDKVSWCDHGRDERRPEKAAGRRTLLWAIEHLDRQPAAWSDMAEIALTYAAIVHDDCADVVDALRSRGKCRLGDRITYDQARSVDPSWDVATVVLTGDRTARYW</sequence>
<proteinExistence type="predicted"/>